<dbReference type="Gene3D" id="3.90.1150.10">
    <property type="entry name" value="Aspartate Aminotransferase, domain 1"/>
    <property type="match status" value="1"/>
</dbReference>
<accession>A0ABV4BJW9</accession>
<dbReference type="EMBL" id="JBDKXB010000028">
    <property type="protein sequence ID" value="MEY6433793.1"/>
    <property type="molecule type" value="Genomic_DNA"/>
</dbReference>
<dbReference type="SUPFAM" id="SSF53383">
    <property type="entry name" value="PLP-dependent transferases"/>
    <property type="match status" value="1"/>
</dbReference>
<comment type="caution">
    <text evidence="2">The sequence shown here is derived from an EMBL/GenBank/DDBJ whole genome shotgun (WGS) entry which is preliminary data.</text>
</comment>
<dbReference type="Gene3D" id="3.40.640.10">
    <property type="entry name" value="Type I PLP-dependent aspartate aminotransferase-like (Major domain)"/>
    <property type="match status" value="1"/>
</dbReference>
<reference evidence="2 3" key="1">
    <citation type="submission" date="2024-05" db="EMBL/GenBank/DDBJ databases">
        <title>Genome Sequence and Characterization of the New Strain Purple Sulfur Bacterium of Genus Thioalkalicoccus.</title>
        <authorList>
            <person name="Bryantseva I.A."/>
            <person name="Kyndt J.A."/>
            <person name="Imhoff J.F."/>
        </authorList>
    </citation>
    <scope>NUCLEOTIDE SEQUENCE [LARGE SCALE GENOMIC DNA]</scope>
    <source>
        <strain evidence="2 3">Um2</strain>
    </source>
</reference>
<keyword evidence="3" id="KW-1185">Reference proteome</keyword>
<gene>
    <name evidence="2" type="ORF">ABC977_15415</name>
</gene>
<organism evidence="2 3">
    <name type="scientific">Thioalkalicoccus limnaeus</name>
    <dbReference type="NCBI Taxonomy" id="120681"/>
    <lineage>
        <taxon>Bacteria</taxon>
        <taxon>Pseudomonadati</taxon>
        <taxon>Pseudomonadota</taxon>
        <taxon>Gammaproteobacteria</taxon>
        <taxon>Chromatiales</taxon>
        <taxon>Chromatiaceae</taxon>
        <taxon>Thioalkalicoccus</taxon>
    </lineage>
</organism>
<dbReference type="InterPro" id="IPR015424">
    <property type="entry name" value="PyrdxlP-dep_Trfase"/>
</dbReference>
<name>A0ABV4BJW9_9GAMM</name>
<dbReference type="InterPro" id="IPR015422">
    <property type="entry name" value="PyrdxlP-dep_Trfase_small"/>
</dbReference>
<evidence type="ECO:0008006" key="4">
    <source>
        <dbReference type="Google" id="ProtNLM"/>
    </source>
</evidence>
<dbReference type="RefSeq" id="WP_369668178.1">
    <property type="nucleotide sequence ID" value="NZ_JBDKXB010000028.1"/>
</dbReference>
<proteinExistence type="predicted"/>
<sequence>MPKRSNPIYLDSAASTRVAPEVCAAMIGQLDEASPFANPSSAQHEPGRHAAARSVGADRTLRDPIGTCVRCLSTGSLLAGTAPRVGNP</sequence>
<evidence type="ECO:0000256" key="1">
    <source>
        <dbReference type="SAM" id="MobiDB-lite"/>
    </source>
</evidence>
<protein>
    <recommendedName>
        <fullName evidence="4">Cysteine desulfurase</fullName>
    </recommendedName>
</protein>
<dbReference type="Proteomes" id="UP001564408">
    <property type="component" value="Unassembled WGS sequence"/>
</dbReference>
<evidence type="ECO:0000313" key="2">
    <source>
        <dbReference type="EMBL" id="MEY6433793.1"/>
    </source>
</evidence>
<evidence type="ECO:0000313" key="3">
    <source>
        <dbReference type="Proteomes" id="UP001564408"/>
    </source>
</evidence>
<dbReference type="InterPro" id="IPR015421">
    <property type="entry name" value="PyrdxlP-dep_Trfase_major"/>
</dbReference>
<feature type="region of interest" description="Disordered" evidence="1">
    <location>
        <begin position="35"/>
        <end position="57"/>
    </location>
</feature>